<proteinExistence type="inferred from homology"/>
<dbReference type="Pfam" id="PF01875">
    <property type="entry name" value="Memo"/>
    <property type="match status" value="1"/>
</dbReference>
<name>A0A250XAI5_9CHLO</name>
<gene>
    <name evidence="2" type="ORF">CEUSTIGMA_g7525.t1</name>
</gene>
<comment type="similarity">
    <text evidence="1">Belongs to the MEMO1 family.</text>
</comment>
<dbReference type="PANTHER" id="PTHR11060">
    <property type="entry name" value="PROTEIN MEMO1"/>
    <property type="match status" value="1"/>
</dbReference>
<dbReference type="EMBL" id="BEGY01000048">
    <property type="protein sequence ID" value="GAX80087.1"/>
    <property type="molecule type" value="Genomic_DNA"/>
</dbReference>
<dbReference type="PANTHER" id="PTHR11060:SF0">
    <property type="entry name" value="PROTEIN MEMO1"/>
    <property type="match status" value="1"/>
</dbReference>
<evidence type="ECO:0000313" key="2">
    <source>
        <dbReference type="EMBL" id="GAX80087.1"/>
    </source>
</evidence>
<sequence>MPRALRKPSHAGSWYDAEKDVLQEKIDEWLSTVKPVHSLVRAIIAPHAGYQYCGHVMAHAYRNINPAQVGRIFLLGPSHHFYSKACLLTSASIFQTPLGPLEIDEEVCGALRDTGQFEDVGIDDDEAEHSLELHTPYIARVMAGRAFKLVPIMVGALSLEGELQYGRLLAPYLEDPANLFIISSDFCHWGNRFRYTLYDPGQGPIWQYVQWLDEQGMKAIETGKASAFAEYLQQYKNTICGRHPIAVLLNMLDASNQEHVVKFTYYDQSSKCLLTSDSSVSYASAVVTKA</sequence>
<evidence type="ECO:0000256" key="1">
    <source>
        <dbReference type="ARBA" id="ARBA00006315"/>
    </source>
</evidence>
<accession>A0A250XAI5</accession>
<organism evidence="2 3">
    <name type="scientific">Chlamydomonas eustigma</name>
    <dbReference type="NCBI Taxonomy" id="1157962"/>
    <lineage>
        <taxon>Eukaryota</taxon>
        <taxon>Viridiplantae</taxon>
        <taxon>Chlorophyta</taxon>
        <taxon>core chlorophytes</taxon>
        <taxon>Chlorophyceae</taxon>
        <taxon>CS clade</taxon>
        <taxon>Chlamydomonadales</taxon>
        <taxon>Chlamydomonadaceae</taxon>
        <taxon>Chlamydomonas</taxon>
    </lineage>
</organism>
<dbReference type="CDD" id="cd07361">
    <property type="entry name" value="MEMO_like"/>
    <property type="match status" value="1"/>
</dbReference>
<dbReference type="STRING" id="1157962.A0A250XAI5"/>
<dbReference type="AlphaFoldDB" id="A0A250XAI5"/>
<dbReference type="NCBIfam" id="TIGR04336">
    <property type="entry name" value="AmmeMemoSam_B"/>
    <property type="match status" value="1"/>
</dbReference>
<protein>
    <recommendedName>
        <fullName evidence="4">Protein MEMO1</fullName>
    </recommendedName>
</protein>
<comment type="caution">
    <text evidence="2">The sequence shown here is derived from an EMBL/GenBank/DDBJ whole genome shotgun (WGS) entry which is preliminary data.</text>
</comment>
<dbReference type="Gene3D" id="3.40.830.10">
    <property type="entry name" value="LigB-like"/>
    <property type="match status" value="1"/>
</dbReference>
<keyword evidence="3" id="KW-1185">Reference proteome</keyword>
<evidence type="ECO:0008006" key="4">
    <source>
        <dbReference type="Google" id="ProtNLM"/>
    </source>
</evidence>
<dbReference type="OrthoDB" id="417112at2759"/>
<reference evidence="2 3" key="1">
    <citation type="submission" date="2017-08" db="EMBL/GenBank/DDBJ databases">
        <title>Acidophilic green algal genome provides insights into adaptation to an acidic environment.</title>
        <authorList>
            <person name="Hirooka S."/>
            <person name="Hirose Y."/>
            <person name="Kanesaki Y."/>
            <person name="Higuchi S."/>
            <person name="Fujiwara T."/>
            <person name="Onuma R."/>
            <person name="Era A."/>
            <person name="Ohbayashi R."/>
            <person name="Uzuka A."/>
            <person name="Nozaki H."/>
            <person name="Yoshikawa H."/>
            <person name="Miyagishima S.Y."/>
        </authorList>
    </citation>
    <scope>NUCLEOTIDE SEQUENCE [LARGE SCALE GENOMIC DNA]</scope>
    <source>
        <strain evidence="2 3">NIES-2499</strain>
    </source>
</reference>
<evidence type="ECO:0000313" key="3">
    <source>
        <dbReference type="Proteomes" id="UP000232323"/>
    </source>
</evidence>
<dbReference type="Proteomes" id="UP000232323">
    <property type="component" value="Unassembled WGS sequence"/>
</dbReference>
<dbReference type="HAMAP" id="MF_00055">
    <property type="entry name" value="MEMO1"/>
    <property type="match status" value="1"/>
</dbReference>
<dbReference type="InterPro" id="IPR002737">
    <property type="entry name" value="MEMO1_fam"/>
</dbReference>